<dbReference type="InterPro" id="IPR027417">
    <property type="entry name" value="P-loop_NTPase"/>
</dbReference>
<gene>
    <name evidence="4" type="ORF">CWE14_02880</name>
</gene>
<organism evidence="4 5">
    <name type="scientific">Aliidiomarina soli</name>
    <dbReference type="NCBI Taxonomy" id="1928574"/>
    <lineage>
        <taxon>Bacteria</taxon>
        <taxon>Pseudomonadati</taxon>
        <taxon>Pseudomonadota</taxon>
        <taxon>Gammaproteobacteria</taxon>
        <taxon>Alteromonadales</taxon>
        <taxon>Idiomarinaceae</taxon>
        <taxon>Aliidiomarina</taxon>
    </lineage>
</organism>
<dbReference type="InterPro" id="IPR046844">
    <property type="entry name" value="Lon-like_helical"/>
</dbReference>
<dbReference type="SUPFAM" id="SSF54211">
    <property type="entry name" value="Ribosomal protein S5 domain 2-like"/>
    <property type="match status" value="1"/>
</dbReference>
<dbReference type="GO" id="GO:0006508">
    <property type="term" value="P:proteolysis"/>
    <property type="evidence" value="ECO:0007669"/>
    <property type="project" value="UniProtKB-KW"/>
</dbReference>
<keyword evidence="1 2" id="KW-0645">Protease</keyword>
<feature type="active site" evidence="2">
    <location>
        <position position="483"/>
    </location>
</feature>
<dbReference type="GO" id="GO:0004252">
    <property type="term" value="F:serine-type endopeptidase activity"/>
    <property type="evidence" value="ECO:0007669"/>
    <property type="project" value="UniProtKB-UniRule"/>
</dbReference>
<dbReference type="GO" id="GO:0030163">
    <property type="term" value="P:protein catabolic process"/>
    <property type="evidence" value="ECO:0007669"/>
    <property type="project" value="InterPro"/>
</dbReference>
<feature type="domain" description="Lon proteolytic" evidence="3">
    <location>
        <begin position="393"/>
        <end position="588"/>
    </location>
</feature>
<proteinExistence type="inferred from homology"/>
<dbReference type="InterPro" id="IPR020568">
    <property type="entry name" value="Ribosomal_Su5_D2-typ_SF"/>
</dbReference>
<dbReference type="Pfam" id="PF05362">
    <property type="entry name" value="Lon_C"/>
    <property type="match status" value="1"/>
</dbReference>
<comment type="similarity">
    <text evidence="2">Belongs to the peptidase S16 family.</text>
</comment>
<evidence type="ECO:0000259" key="3">
    <source>
        <dbReference type="PROSITE" id="PS51786"/>
    </source>
</evidence>
<protein>
    <recommendedName>
        <fullName evidence="2">endopeptidase La</fullName>
        <ecNumber evidence="2">3.4.21.53</ecNumber>
    </recommendedName>
</protein>
<dbReference type="Gene3D" id="3.30.230.10">
    <property type="match status" value="1"/>
</dbReference>
<dbReference type="InterPro" id="IPR014721">
    <property type="entry name" value="Ribsml_uS5_D2-typ_fold_subgr"/>
</dbReference>
<dbReference type="InterPro" id="IPR008269">
    <property type="entry name" value="Lon_proteolytic"/>
</dbReference>
<evidence type="ECO:0000256" key="2">
    <source>
        <dbReference type="PROSITE-ProRule" id="PRU01122"/>
    </source>
</evidence>
<dbReference type="PANTHER" id="PTHR10046">
    <property type="entry name" value="ATP DEPENDENT LON PROTEASE FAMILY MEMBER"/>
    <property type="match status" value="1"/>
</dbReference>
<dbReference type="SUPFAM" id="SSF52540">
    <property type="entry name" value="P-loop containing nucleoside triphosphate hydrolases"/>
    <property type="match status" value="1"/>
</dbReference>
<dbReference type="PRINTS" id="PR00830">
    <property type="entry name" value="ENDOLAPTASE"/>
</dbReference>
<accession>A0A432WMZ9</accession>
<evidence type="ECO:0000313" key="4">
    <source>
        <dbReference type="EMBL" id="RUO35163.1"/>
    </source>
</evidence>
<dbReference type="Pfam" id="PF20436">
    <property type="entry name" value="LonB_AAA-LID"/>
    <property type="match status" value="1"/>
</dbReference>
<keyword evidence="5" id="KW-1185">Reference proteome</keyword>
<dbReference type="InterPro" id="IPR046843">
    <property type="entry name" value="LonB_AAA-LID"/>
</dbReference>
<dbReference type="Pfam" id="PF20437">
    <property type="entry name" value="LonC_helical"/>
    <property type="match status" value="1"/>
</dbReference>
<comment type="catalytic activity">
    <reaction evidence="2">
        <text>Hydrolysis of proteins in presence of ATP.</text>
        <dbReference type="EC" id="3.4.21.53"/>
    </reaction>
</comment>
<keyword evidence="2" id="KW-0378">Hydrolase</keyword>
<comment type="caution">
    <text evidence="4">The sequence shown here is derived from an EMBL/GenBank/DDBJ whole genome shotgun (WGS) entry which is preliminary data.</text>
</comment>
<dbReference type="AlphaFoldDB" id="A0A432WMZ9"/>
<sequence>MQQRPSRVTADMLVGQQRALQAIAQAQAVPGHYAHVFAIVPAGCEPEAMFSAVAEQQQWPAHDLHDWVYVVNPVDETQPICLHLPAGSARAVVERLWALLDTEPDNRAPLLDSLQAQFNWPPLNRYLQSISDKKFEDLPGNELANIVVTQDSKVAWHYCPRVTEADLFGEIRLQTIAGTVSSELHLIQPGALLKANGGTLVIDAEQLLRQGDYWQRLKYVLKRGEFSWQLPEQGAFYAPQPVPVHLKVILAGSRALLAQLRDLDADFANLFPYLADFTDHYPAQLSPVANYFQYLSYLQQRVEHRPLTDDGMHRLLTLSSSFTEHQEELSLDTLRLIQLLQEADAIAASEHESRINTDHLLQAVSNDQQREHYLAEMSRQAMLENQVKIETKGEVVGQINGLTVVTMGGSEFGEPSRITATVHYGDGDIIDIERKSELSGNIHTKGVMILMAYLANLFAGKDPMPLSATLVFEQSYHEVDGDSASLAELCCLVSALSDTPVRQALAVTGAIDQFGNVQAIGGVNEKIEGFYRLCKQRGFGKDQGVIIPRSNQVNLHLSDELVESVAAGEFSVHVVEHVSEAFDLLMQCPCGNATDSTKDTLFGRINKRIRQAQHQEIIRRWWQFW</sequence>
<dbReference type="GO" id="GO:0005524">
    <property type="term" value="F:ATP binding"/>
    <property type="evidence" value="ECO:0007669"/>
    <property type="project" value="InterPro"/>
</dbReference>
<dbReference type="EC" id="3.4.21.53" evidence="2"/>
<name>A0A432WMZ9_9GAMM</name>
<dbReference type="Gene3D" id="1.10.8.60">
    <property type="match status" value="1"/>
</dbReference>
<reference evidence="4 5" key="1">
    <citation type="journal article" date="2011" name="Front. Microbiol.">
        <title>Genomic signatures of strain selection and enhancement in Bacillus atrophaeus var. globigii, a historical biowarfare simulant.</title>
        <authorList>
            <person name="Gibbons H.S."/>
            <person name="Broomall S.M."/>
            <person name="McNew L.A."/>
            <person name="Daligault H."/>
            <person name="Chapman C."/>
            <person name="Bruce D."/>
            <person name="Karavis M."/>
            <person name="Krepps M."/>
            <person name="McGregor P.A."/>
            <person name="Hong C."/>
            <person name="Park K.H."/>
            <person name="Akmal A."/>
            <person name="Feldman A."/>
            <person name="Lin J.S."/>
            <person name="Chang W.E."/>
            <person name="Higgs B.W."/>
            <person name="Demirev P."/>
            <person name="Lindquist J."/>
            <person name="Liem A."/>
            <person name="Fochler E."/>
            <person name="Read T.D."/>
            <person name="Tapia R."/>
            <person name="Johnson S."/>
            <person name="Bishop-Lilly K.A."/>
            <person name="Detter C."/>
            <person name="Han C."/>
            <person name="Sozhamannan S."/>
            <person name="Rosenzweig C.N."/>
            <person name="Skowronski E.W."/>
        </authorList>
    </citation>
    <scope>NUCLEOTIDE SEQUENCE [LARGE SCALE GENOMIC DNA]</scope>
    <source>
        <strain evidence="4 5">Y4G10-17</strain>
    </source>
</reference>
<dbReference type="Pfam" id="PF13654">
    <property type="entry name" value="AAA_32"/>
    <property type="match status" value="1"/>
</dbReference>
<dbReference type="InterPro" id="IPR041699">
    <property type="entry name" value="AAA_32"/>
</dbReference>
<evidence type="ECO:0000313" key="5">
    <source>
        <dbReference type="Proteomes" id="UP000287823"/>
    </source>
</evidence>
<dbReference type="GO" id="GO:0004176">
    <property type="term" value="F:ATP-dependent peptidase activity"/>
    <property type="evidence" value="ECO:0007669"/>
    <property type="project" value="UniProtKB-UniRule"/>
</dbReference>
<dbReference type="EMBL" id="PIPO01000001">
    <property type="protein sequence ID" value="RUO35163.1"/>
    <property type="molecule type" value="Genomic_DNA"/>
</dbReference>
<dbReference type="Proteomes" id="UP000287823">
    <property type="component" value="Unassembled WGS sequence"/>
</dbReference>
<keyword evidence="2" id="KW-0720">Serine protease</keyword>
<dbReference type="PROSITE" id="PS51786">
    <property type="entry name" value="LON_PROTEOLYTIC"/>
    <property type="match status" value="1"/>
</dbReference>
<dbReference type="InterPro" id="IPR027065">
    <property type="entry name" value="Lon_Prtase"/>
</dbReference>
<dbReference type="Gene3D" id="3.40.50.300">
    <property type="entry name" value="P-loop containing nucleotide triphosphate hydrolases"/>
    <property type="match status" value="1"/>
</dbReference>
<evidence type="ECO:0000256" key="1">
    <source>
        <dbReference type="ARBA" id="ARBA00022670"/>
    </source>
</evidence>
<feature type="active site" evidence="2">
    <location>
        <position position="526"/>
    </location>
</feature>